<dbReference type="EMBL" id="VXIV02000096">
    <property type="protein sequence ID" value="KAF6040842.1"/>
    <property type="molecule type" value="Genomic_DNA"/>
</dbReference>
<name>A0A7J7KRP3_BUGNE</name>
<reference evidence="1" key="1">
    <citation type="submission" date="2020-06" db="EMBL/GenBank/DDBJ databases">
        <title>Draft genome of Bugula neritina, a colonial animal packing powerful symbionts and potential medicines.</title>
        <authorList>
            <person name="Rayko M."/>
        </authorList>
    </citation>
    <scope>NUCLEOTIDE SEQUENCE [LARGE SCALE GENOMIC DNA]</scope>
    <source>
        <strain evidence="1">Kwan_BN1</strain>
    </source>
</reference>
<evidence type="ECO:0000313" key="1">
    <source>
        <dbReference type="EMBL" id="KAF6040842.1"/>
    </source>
</evidence>
<proteinExistence type="predicted"/>
<keyword evidence="2" id="KW-1185">Reference proteome</keyword>
<comment type="caution">
    <text evidence="1">The sequence shown here is derived from an EMBL/GenBank/DDBJ whole genome shotgun (WGS) entry which is preliminary data.</text>
</comment>
<dbReference type="Proteomes" id="UP000593567">
    <property type="component" value="Unassembled WGS sequence"/>
</dbReference>
<sequence length="78" mass="9051">MQTSLTSYSKVYKLLEDNIMYCQLRKSTDYCPQNKNCYTTKSTTAKTATLGGRLKLAKHDAQRLSWLTRVQNSEQKRL</sequence>
<dbReference type="AlphaFoldDB" id="A0A7J7KRP3"/>
<gene>
    <name evidence="1" type="ORF">EB796_000825</name>
</gene>
<protein>
    <submittedName>
        <fullName evidence="1">Uncharacterized protein</fullName>
    </submittedName>
</protein>
<accession>A0A7J7KRP3</accession>
<evidence type="ECO:0000313" key="2">
    <source>
        <dbReference type="Proteomes" id="UP000593567"/>
    </source>
</evidence>
<organism evidence="1 2">
    <name type="scientific">Bugula neritina</name>
    <name type="common">Brown bryozoan</name>
    <name type="synonym">Sertularia neritina</name>
    <dbReference type="NCBI Taxonomy" id="10212"/>
    <lineage>
        <taxon>Eukaryota</taxon>
        <taxon>Metazoa</taxon>
        <taxon>Spiralia</taxon>
        <taxon>Lophotrochozoa</taxon>
        <taxon>Bryozoa</taxon>
        <taxon>Gymnolaemata</taxon>
        <taxon>Cheilostomatida</taxon>
        <taxon>Flustrina</taxon>
        <taxon>Buguloidea</taxon>
        <taxon>Bugulidae</taxon>
        <taxon>Bugula</taxon>
    </lineage>
</organism>